<evidence type="ECO:0000313" key="8">
    <source>
        <dbReference type="Proteomes" id="UP001529510"/>
    </source>
</evidence>
<dbReference type="PROSITE" id="PS50002">
    <property type="entry name" value="SH3"/>
    <property type="match status" value="1"/>
</dbReference>
<dbReference type="InterPro" id="IPR036028">
    <property type="entry name" value="SH3-like_dom_sf"/>
</dbReference>
<evidence type="ECO:0000256" key="3">
    <source>
        <dbReference type="ARBA" id="ARBA00037432"/>
    </source>
</evidence>
<reference evidence="7 8" key="1">
    <citation type="submission" date="2024-05" db="EMBL/GenBank/DDBJ databases">
        <title>Genome sequencing and assembly of Indian major carp, Cirrhinus mrigala (Hamilton, 1822).</title>
        <authorList>
            <person name="Mohindra V."/>
            <person name="Chowdhury L.M."/>
            <person name="Lal K."/>
            <person name="Jena J.K."/>
        </authorList>
    </citation>
    <scope>NUCLEOTIDE SEQUENCE [LARGE SCALE GENOMIC DNA]</scope>
    <source>
        <strain evidence="7">CM1030</strain>
        <tissue evidence="7">Blood</tissue>
    </source>
</reference>
<evidence type="ECO:0000256" key="5">
    <source>
        <dbReference type="PROSITE-ProRule" id="PRU00192"/>
    </source>
</evidence>
<gene>
    <name evidence="7" type="ORF">M9458_034801</name>
</gene>
<feature type="non-terminal residue" evidence="7">
    <location>
        <position position="65"/>
    </location>
</feature>
<protein>
    <recommendedName>
        <fullName evidence="4">Osteoclast-stimulating factor 1</fullName>
    </recommendedName>
</protein>
<evidence type="ECO:0000313" key="7">
    <source>
        <dbReference type="EMBL" id="KAL0170205.1"/>
    </source>
</evidence>
<evidence type="ECO:0000256" key="4">
    <source>
        <dbReference type="ARBA" id="ARBA00040640"/>
    </source>
</evidence>
<sequence length="65" mass="7226">VVGNVQAQALCSWTAKTDNHLNFSKDDVITVLEQQENWWLGELSGVQGWFPKTYVTVLSTSDAQA</sequence>
<evidence type="ECO:0000256" key="2">
    <source>
        <dbReference type="ARBA" id="ARBA00023043"/>
    </source>
</evidence>
<dbReference type="Proteomes" id="UP001529510">
    <property type="component" value="Unassembled WGS sequence"/>
</dbReference>
<dbReference type="FunFam" id="2.30.30.40:FF:000072">
    <property type="entry name" value="Unconventional Myosin IB"/>
    <property type="match status" value="1"/>
</dbReference>
<dbReference type="PANTHER" id="PTHR46026:SF1">
    <property type="entry name" value="RHO-TYPE GUANINE NUCLEOTIDE EXCHANGE FACTOR, ISOFORM F"/>
    <property type="match status" value="1"/>
</dbReference>
<dbReference type="Gene3D" id="2.30.30.40">
    <property type="entry name" value="SH3 Domains"/>
    <property type="match status" value="1"/>
</dbReference>
<name>A0ABD0P8D6_CIRMR</name>
<evidence type="ECO:0000256" key="1">
    <source>
        <dbReference type="ARBA" id="ARBA00022443"/>
    </source>
</evidence>
<keyword evidence="1 5" id="KW-0728">SH3 domain</keyword>
<comment type="function">
    <text evidence="3">Induces bone resorption, acting probably through a signaling cascade which results in the secretion of factor(s) enhancing osteoclast formation and activity.</text>
</comment>
<accession>A0ABD0P8D6</accession>
<proteinExistence type="predicted"/>
<keyword evidence="2" id="KW-0040">ANK repeat</keyword>
<dbReference type="PANTHER" id="PTHR46026">
    <property type="entry name" value="RHO-TYPE GUANINE NUCLEOTIDE EXCHANGE FACTOR, ISOFORM F"/>
    <property type="match status" value="1"/>
</dbReference>
<feature type="domain" description="SH3" evidence="6">
    <location>
        <begin position="2"/>
        <end position="60"/>
    </location>
</feature>
<dbReference type="PRINTS" id="PR00452">
    <property type="entry name" value="SH3DOMAIN"/>
</dbReference>
<dbReference type="SUPFAM" id="SSF50044">
    <property type="entry name" value="SH3-domain"/>
    <property type="match status" value="1"/>
</dbReference>
<dbReference type="AlphaFoldDB" id="A0ABD0P8D6"/>
<keyword evidence="8" id="KW-1185">Reference proteome</keyword>
<dbReference type="Pfam" id="PF07653">
    <property type="entry name" value="SH3_2"/>
    <property type="match status" value="1"/>
</dbReference>
<dbReference type="SMART" id="SM00326">
    <property type="entry name" value="SH3"/>
    <property type="match status" value="1"/>
</dbReference>
<comment type="caution">
    <text evidence="7">The sequence shown here is derived from an EMBL/GenBank/DDBJ whole genome shotgun (WGS) entry which is preliminary data.</text>
</comment>
<feature type="non-terminal residue" evidence="7">
    <location>
        <position position="1"/>
    </location>
</feature>
<dbReference type="InterPro" id="IPR001452">
    <property type="entry name" value="SH3_domain"/>
</dbReference>
<organism evidence="7 8">
    <name type="scientific">Cirrhinus mrigala</name>
    <name type="common">Mrigala</name>
    <dbReference type="NCBI Taxonomy" id="683832"/>
    <lineage>
        <taxon>Eukaryota</taxon>
        <taxon>Metazoa</taxon>
        <taxon>Chordata</taxon>
        <taxon>Craniata</taxon>
        <taxon>Vertebrata</taxon>
        <taxon>Euteleostomi</taxon>
        <taxon>Actinopterygii</taxon>
        <taxon>Neopterygii</taxon>
        <taxon>Teleostei</taxon>
        <taxon>Ostariophysi</taxon>
        <taxon>Cypriniformes</taxon>
        <taxon>Cyprinidae</taxon>
        <taxon>Labeoninae</taxon>
        <taxon>Labeonini</taxon>
        <taxon>Cirrhinus</taxon>
    </lineage>
</organism>
<evidence type="ECO:0000259" key="6">
    <source>
        <dbReference type="PROSITE" id="PS50002"/>
    </source>
</evidence>
<dbReference type="EMBL" id="JAMKFB020000017">
    <property type="protein sequence ID" value="KAL0170205.1"/>
    <property type="molecule type" value="Genomic_DNA"/>
</dbReference>